<accession>A0A0F9UAB2</accession>
<name>A0A0F9UAB2_9ZZZZ</name>
<reference evidence="1" key="1">
    <citation type="journal article" date="2015" name="Nature">
        <title>Complex archaea that bridge the gap between prokaryotes and eukaryotes.</title>
        <authorList>
            <person name="Spang A."/>
            <person name="Saw J.H."/>
            <person name="Jorgensen S.L."/>
            <person name="Zaremba-Niedzwiedzka K."/>
            <person name="Martijn J."/>
            <person name="Lind A.E."/>
            <person name="van Eijk R."/>
            <person name="Schleper C."/>
            <person name="Guy L."/>
            <person name="Ettema T.J."/>
        </authorList>
    </citation>
    <scope>NUCLEOTIDE SEQUENCE</scope>
</reference>
<proteinExistence type="predicted"/>
<gene>
    <name evidence="1" type="ORF">LCGC14_0232510</name>
</gene>
<organism evidence="1">
    <name type="scientific">marine sediment metagenome</name>
    <dbReference type="NCBI Taxonomy" id="412755"/>
    <lineage>
        <taxon>unclassified sequences</taxon>
        <taxon>metagenomes</taxon>
        <taxon>ecological metagenomes</taxon>
    </lineage>
</organism>
<protein>
    <submittedName>
        <fullName evidence="1">Uncharacterized protein</fullName>
    </submittedName>
</protein>
<dbReference type="EMBL" id="LAZR01000113">
    <property type="protein sequence ID" value="KKN90135.1"/>
    <property type="molecule type" value="Genomic_DNA"/>
</dbReference>
<evidence type="ECO:0000313" key="1">
    <source>
        <dbReference type="EMBL" id="KKN90135.1"/>
    </source>
</evidence>
<sequence length="73" mass="8201">MPFDFTSQWVVVLPPPGMVWNETVSPSRHPRKAVSIRFRDASSVTSEGSILTILGVFKDLQESAAFRDLYNAF</sequence>
<comment type="caution">
    <text evidence="1">The sequence shown here is derived from an EMBL/GenBank/DDBJ whole genome shotgun (WGS) entry which is preliminary data.</text>
</comment>
<dbReference type="AlphaFoldDB" id="A0A0F9UAB2"/>